<dbReference type="InterPro" id="IPR028087">
    <property type="entry name" value="Tad_N"/>
</dbReference>
<keyword evidence="5" id="KW-1185">Reference proteome</keyword>
<gene>
    <name evidence="4" type="ORF">AJAP_39520</name>
</gene>
<evidence type="ECO:0000259" key="3">
    <source>
        <dbReference type="Pfam" id="PF13400"/>
    </source>
</evidence>
<dbReference type="STRING" id="208439.AJAP_39520"/>
<dbReference type="InterPro" id="IPR021202">
    <property type="entry name" value="Rv3654c-like"/>
</dbReference>
<feature type="transmembrane region" description="Helical" evidence="2">
    <location>
        <begin position="12"/>
        <end position="34"/>
    </location>
</feature>
<accession>A0A075V878</accession>
<dbReference type="Pfam" id="PF13400">
    <property type="entry name" value="Tad"/>
    <property type="match status" value="1"/>
</dbReference>
<protein>
    <submittedName>
        <fullName evidence="4">Putative membrane protein</fullName>
    </submittedName>
</protein>
<dbReference type="eggNOG" id="ENOG5033B4F">
    <property type="taxonomic scope" value="Bacteria"/>
</dbReference>
<reference evidence="4 5" key="1">
    <citation type="journal article" date="2014" name="J. Biotechnol.">
        <title>Complete genome sequence of the actinobacterium Amycolatopsis japonica MG417-CF17(T) (=DSM 44213T) producing (S,S)-N,N'-ethylenediaminedisuccinic acid.</title>
        <authorList>
            <person name="Stegmann E."/>
            <person name="Albersmeier A."/>
            <person name="Spohn M."/>
            <person name="Gert H."/>
            <person name="Weber T."/>
            <person name="Wohlleben W."/>
            <person name="Kalinowski J."/>
            <person name="Ruckert C."/>
        </authorList>
    </citation>
    <scope>NUCLEOTIDE SEQUENCE [LARGE SCALE GENOMIC DNA]</scope>
    <source>
        <strain evidence="5">MG417-CF17 (DSM 44213)</strain>
    </source>
</reference>
<organism evidence="4 5">
    <name type="scientific">Amycolatopsis japonica</name>
    <dbReference type="NCBI Taxonomy" id="208439"/>
    <lineage>
        <taxon>Bacteria</taxon>
        <taxon>Bacillati</taxon>
        <taxon>Actinomycetota</taxon>
        <taxon>Actinomycetes</taxon>
        <taxon>Pseudonocardiales</taxon>
        <taxon>Pseudonocardiaceae</taxon>
        <taxon>Amycolatopsis</taxon>
        <taxon>Amycolatopsis japonica group</taxon>
    </lineage>
</organism>
<dbReference type="Proteomes" id="UP000028492">
    <property type="component" value="Chromosome"/>
</dbReference>
<keyword evidence="2" id="KW-1133">Transmembrane helix</keyword>
<dbReference type="EMBL" id="CP008953">
    <property type="protein sequence ID" value="AIG80684.1"/>
    <property type="molecule type" value="Genomic_DNA"/>
</dbReference>
<keyword evidence="2" id="KW-0812">Transmembrane</keyword>
<evidence type="ECO:0000256" key="1">
    <source>
        <dbReference type="SAM" id="MobiDB-lite"/>
    </source>
</evidence>
<dbReference type="HOGENOM" id="CLU_104210_1_0_11"/>
<dbReference type="NCBIfam" id="TIGR03816">
    <property type="entry name" value="tadE_like_DECH"/>
    <property type="match status" value="1"/>
</dbReference>
<evidence type="ECO:0000313" key="5">
    <source>
        <dbReference type="Proteomes" id="UP000028492"/>
    </source>
</evidence>
<proteinExistence type="predicted"/>
<feature type="region of interest" description="Disordered" evidence="1">
    <location>
        <begin position="93"/>
        <end position="118"/>
    </location>
</feature>
<name>A0A075V878_9PSEU</name>
<feature type="domain" description="Putative Flp pilus-assembly TadG-like N-terminal" evidence="3">
    <location>
        <begin position="7"/>
        <end position="53"/>
    </location>
</feature>
<evidence type="ECO:0000256" key="2">
    <source>
        <dbReference type="SAM" id="Phobius"/>
    </source>
</evidence>
<evidence type="ECO:0000313" key="4">
    <source>
        <dbReference type="EMBL" id="AIG80684.1"/>
    </source>
</evidence>
<dbReference type="RefSeq" id="WP_038520975.1">
    <property type="nucleotide sequence ID" value="NZ_CP008953.1"/>
</dbReference>
<dbReference type="KEGG" id="aja:AJAP_39520"/>
<sequence>MTSNDRGVATVWTASIVAALVCAAAFVFWVGAAVTARHRAEAAADLAALAAASHATEGPGAACERARQVAVRMSVTLLTCRWERGDALVEVRSEPSGRPAVTGRAEARARAGPVDRPP</sequence>
<dbReference type="AlphaFoldDB" id="A0A075V878"/>
<keyword evidence="2" id="KW-0472">Membrane</keyword>